<dbReference type="GO" id="GO:0009097">
    <property type="term" value="P:isoleucine biosynthetic process"/>
    <property type="evidence" value="ECO:0007669"/>
    <property type="project" value="TreeGrafter"/>
</dbReference>
<name>A0A382GA15_9ZZZZ</name>
<gene>
    <name evidence="5" type="ORF">METZ01_LOCUS224509</name>
</gene>
<evidence type="ECO:0000256" key="3">
    <source>
        <dbReference type="ARBA" id="ARBA00023239"/>
    </source>
</evidence>
<protein>
    <recommendedName>
        <fullName evidence="4">Tryptophan synthase beta chain-like PALP domain-containing protein</fullName>
    </recommendedName>
</protein>
<evidence type="ECO:0000256" key="2">
    <source>
        <dbReference type="ARBA" id="ARBA00022898"/>
    </source>
</evidence>
<dbReference type="SUPFAM" id="SSF53686">
    <property type="entry name" value="Tryptophan synthase beta subunit-like PLP-dependent enzymes"/>
    <property type="match status" value="1"/>
</dbReference>
<reference evidence="5" key="1">
    <citation type="submission" date="2018-05" db="EMBL/GenBank/DDBJ databases">
        <authorList>
            <person name="Lanie J.A."/>
            <person name="Ng W.-L."/>
            <person name="Kazmierczak K.M."/>
            <person name="Andrzejewski T.M."/>
            <person name="Davidsen T.M."/>
            <person name="Wayne K.J."/>
            <person name="Tettelin H."/>
            <person name="Glass J.I."/>
            <person name="Rusch D."/>
            <person name="Podicherti R."/>
            <person name="Tsui H.-C.T."/>
            <person name="Winkler M.E."/>
        </authorList>
    </citation>
    <scope>NUCLEOTIDE SEQUENCE</scope>
</reference>
<dbReference type="GO" id="GO:0006567">
    <property type="term" value="P:L-threonine catabolic process"/>
    <property type="evidence" value="ECO:0007669"/>
    <property type="project" value="TreeGrafter"/>
</dbReference>
<proteinExistence type="predicted"/>
<comment type="cofactor">
    <cofactor evidence="1">
        <name>pyridoxal 5'-phosphate</name>
        <dbReference type="ChEBI" id="CHEBI:597326"/>
    </cofactor>
</comment>
<dbReference type="GO" id="GO:0004794">
    <property type="term" value="F:threonine deaminase activity"/>
    <property type="evidence" value="ECO:0007669"/>
    <property type="project" value="TreeGrafter"/>
</dbReference>
<dbReference type="Pfam" id="PF00291">
    <property type="entry name" value="PALP"/>
    <property type="match status" value="1"/>
</dbReference>
<evidence type="ECO:0000259" key="4">
    <source>
        <dbReference type="Pfam" id="PF00291"/>
    </source>
</evidence>
<organism evidence="5">
    <name type="scientific">marine metagenome</name>
    <dbReference type="NCBI Taxonomy" id="408172"/>
    <lineage>
        <taxon>unclassified sequences</taxon>
        <taxon>metagenomes</taxon>
        <taxon>ecological metagenomes</taxon>
    </lineage>
</organism>
<evidence type="ECO:0000313" key="5">
    <source>
        <dbReference type="EMBL" id="SVB71655.1"/>
    </source>
</evidence>
<dbReference type="Gene3D" id="3.40.50.1100">
    <property type="match status" value="2"/>
</dbReference>
<sequence length="273" mass="29648">MQNSGSFKLRGAINNILSIKEDKLKNGITTASAGNHAIAASYAANLFNIKNKIFLYKSANQFRVQTCKNLNANIIFTDPNLAFENVKSAEDQGYTFVHPFDGVYTLQGTSTLGCEIFNQIKDIENVVISIGGGGLISGVGAFLKQLNPKCKIIGIEPEGARGMSESIKKGYAVDNVIINSIADSLCTPLHMPYSFSVAKQVIDEIVTVKDDEMIQSMKFAAEHLKLFLEPACVAGIAALSGSLKGRFLNQKTLVILCGSNIDIDSWYNLIKKK</sequence>
<dbReference type="PANTHER" id="PTHR48078:SF6">
    <property type="entry name" value="L-THREONINE DEHYDRATASE CATABOLIC TDCB"/>
    <property type="match status" value="1"/>
</dbReference>
<evidence type="ECO:0000256" key="1">
    <source>
        <dbReference type="ARBA" id="ARBA00001933"/>
    </source>
</evidence>
<keyword evidence="2" id="KW-0663">Pyridoxal phosphate</keyword>
<dbReference type="PANTHER" id="PTHR48078">
    <property type="entry name" value="THREONINE DEHYDRATASE, MITOCHONDRIAL-RELATED"/>
    <property type="match status" value="1"/>
</dbReference>
<keyword evidence="3" id="KW-0456">Lyase</keyword>
<dbReference type="InterPro" id="IPR036052">
    <property type="entry name" value="TrpB-like_PALP_sf"/>
</dbReference>
<dbReference type="GO" id="GO:0006565">
    <property type="term" value="P:L-serine catabolic process"/>
    <property type="evidence" value="ECO:0007669"/>
    <property type="project" value="TreeGrafter"/>
</dbReference>
<feature type="domain" description="Tryptophan synthase beta chain-like PALP" evidence="4">
    <location>
        <begin position="2"/>
        <end position="258"/>
    </location>
</feature>
<dbReference type="InterPro" id="IPR001926">
    <property type="entry name" value="TrpB-like_PALP"/>
</dbReference>
<dbReference type="AlphaFoldDB" id="A0A382GA15"/>
<accession>A0A382GA15</accession>
<dbReference type="GO" id="GO:0003941">
    <property type="term" value="F:L-serine ammonia-lyase activity"/>
    <property type="evidence" value="ECO:0007669"/>
    <property type="project" value="TreeGrafter"/>
</dbReference>
<dbReference type="InterPro" id="IPR050147">
    <property type="entry name" value="Ser/Thr_Dehydratase"/>
</dbReference>
<dbReference type="EMBL" id="UINC01054218">
    <property type="protein sequence ID" value="SVB71655.1"/>
    <property type="molecule type" value="Genomic_DNA"/>
</dbReference>